<evidence type="ECO:0000313" key="2">
    <source>
        <dbReference type="EMBL" id="TYI14899.1"/>
    </source>
</evidence>
<sequence>MEIVPTLRHHPQHLRIFILAQTDRTSCVNITGIHRSRSIFTELELWVRIYNGLVKPHDGVFVVVVFGNENNPGKVDSIGSGGNGGVGRESTRGRRRRGGRAATDVGSEEDGREENEETEGYGDGIAEA</sequence>
<feature type="compositionally biased region" description="Acidic residues" evidence="1">
    <location>
        <begin position="106"/>
        <end position="120"/>
    </location>
</feature>
<dbReference type="EMBL" id="CM017617">
    <property type="protein sequence ID" value="TYI14899.1"/>
    <property type="molecule type" value="Genomic_DNA"/>
</dbReference>
<proteinExistence type="predicted"/>
<evidence type="ECO:0000313" key="3">
    <source>
        <dbReference type="Proteomes" id="UP000322667"/>
    </source>
</evidence>
<feature type="region of interest" description="Disordered" evidence="1">
    <location>
        <begin position="71"/>
        <end position="128"/>
    </location>
</feature>
<gene>
    <name evidence="2" type="ORF">ES332_A08G152300v1</name>
</gene>
<evidence type="ECO:0000256" key="1">
    <source>
        <dbReference type="SAM" id="MobiDB-lite"/>
    </source>
</evidence>
<accession>A0A5D2PFT9</accession>
<reference evidence="2 3" key="1">
    <citation type="submission" date="2019-07" db="EMBL/GenBank/DDBJ databases">
        <title>WGS assembly of Gossypium tomentosum.</title>
        <authorList>
            <person name="Chen Z.J."/>
            <person name="Sreedasyam A."/>
            <person name="Ando A."/>
            <person name="Song Q."/>
            <person name="De L."/>
            <person name="Hulse-Kemp A."/>
            <person name="Ding M."/>
            <person name="Ye W."/>
            <person name="Kirkbride R."/>
            <person name="Jenkins J."/>
            <person name="Plott C."/>
            <person name="Lovell J."/>
            <person name="Lin Y.-M."/>
            <person name="Vaughn R."/>
            <person name="Liu B."/>
            <person name="Li W."/>
            <person name="Simpson S."/>
            <person name="Scheffler B."/>
            <person name="Saski C."/>
            <person name="Grover C."/>
            <person name="Hu G."/>
            <person name="Conover J."/>
            <person name="Carlson J."/>
            <person name="Shu S."/>
            <person name="Boston L."/>
            <person name="Williams M."/>
            <person name="Peterson D."/>
            <person name="Mcgee K."/>
            <person name="Jones D."/>
            <person name="Wendel J."/>
            <person name="Stelly D."/>
            <person name="Grimwood J."/>
            <person name="Schmutz J."/>
        </authorList>
    </citation>
    <scope>NUCLEOTIDE SEQUENCE [LARGE SCALE GENOMIC DNA]</scope>
    <source>
        <strain evidence="2">7179.01</strain>
    </source>
</reference>
<protein>
    <submittedName>
        <fullName evidence="2">Uncharacterized protein</fullName>
    </submittedName>
</protein>
<dbReference type="AlphaFoldDB" id="A0A5D2PFT9"/>
<dbReference type="Proteomes" id="UP000322667">
    <property type="component" value="Chromosome A08"/>
</dbReference>
<keyword evidence="3" id="KW-1185">Reference proteome</keyword>
<name>A0A5D2PFT9_GOSTO</name>
<organism evidence="2 3">
    <name type="scientific">Gossypium tomentosum</name>
    <name type="common">Hawaiian cotton</name>
    <name type="synonym">Gossypium sandvicense</name>
    <dbReference type="NCBI Taxonomy" id="34277"/>
    <lineage>
        <taxon>Eukaryota</taxon>
        <taxon>Viridiplantae</taxon>
        <taxon>Streptophyta</taxon>
        <taxon>Embryophyta</taxon>
        <taxon>Tracheophyta</taxon>
        <taxon>Spermatophyta</taxon>
        <taxon>Magnoliopsida</taxon>
        <taxon>eudicotyledons</taxon>
        <taxon>Gunneridae</taxon>
        <taxon>Pentapetalae</taxon>
        <taxon>rosids</taxon>
        <taxon>malvids</taxon>
        <taxon>Malvales</taxon>
        <taxon>Malvaceae</taxon>
        <taxon>Malvoideae</taxon>
        <taxon>Gossypium</taxon>
    </lineage>
</organism>